<organism evidence="1 2">
    <name type="scientific">Physocladia obscura</name>
    <dbReference type="NCBI Taxonomy" id="109957"/>
    <lineage>
        <taxon>Eukaryota</taxon>
        <taxon>Fungi</taxon>
        <taxon>Fungi incertae sedis</taxon>
        <taxon>Chytridiomycota</taxon>
        <taxon>Chytridiomycota incertae sedis</taxon>
        <taxon>Chytridiomycetes</taxon>
        <taxon>Chytridiales</taxon>
        <taxon>Chytriomycetaceae</taxon>
        <taxon>Physocladia</taxon>
    </lineage>
</organism>
<dbReference type="AlphaFoldDB" id="A0AAD5SPN1"/>
<keyword evidence="2" id="KW-1185">Reference proteome</keyword>
<reference evidence="1" key="1">
    <citation type="submission" date="2020-05" db="EMBL/GenBank/DDBJ databases">
        <title>Phylogenomic resolution of chytrid fungi.</title>
        <authorList>
            <person name="Stajich J.E."/>
            <person name="Amses K."/>
            <person name="Simmons R."/>
            <person name="Seto K."/>
            <person name="Myers J."/>
            <person name="Bonds A."/>
            <person name="Quandt C.A."/>
            <person name="Barry K."/>
            <person name="Liu P."/>
            <person name="Grigoriev I."/>
            <person name="Longcore J.E."/>
            <person name="James T.Y."/>
        </authorList>
    </citation>
    <scope>NUCLEOTIDE SEQUENCE</scope>
    <source>
        <strain evidence="1">JEL0513</strain>
    </source>
</reference>
<proteinExistence type="predicted"/>
<evidence type="ECO:0000313" key="2">
    <source>
        <dbReference type="Proteomes" id="UP001211907"/>
    </source>
</evidence>
<name>A0AAD5SPN1_9FUNG</name>
<feature type="non-terminal residue" evidence="1">
    <location>
        <position position="253"/>
    </location>
</feature>
<sequence>MAPVAAVIFPAPAVYNNSWTIAQKTDWRATLDLWKHQESENRSSQISYKSNLNCWLRLSERNETAIALLGEVFSAYDMSRVSQHINASEKVIAICALYSVGGLQGSVGTQWQTMWTAKVLSEEALIADVKMFVTDISDLATEHMVIYPNEARHQTLLDLLVSKLTVHAPTQKKFSGIALQLLQNGSDSFQPPLVAGIPLLPGGIMPMNPGPTHYGTSVTTFIVTLQNASSVLSTNTQLRQKITGKANKASVQG</sequence>
<evidence type="ECO:0000313" key="1">
    <source>
        <dbReference type="EMBL" id="KAJ3083139.1"/>
    </source>
</evidence>
<dbReference type="EMBL" id="JADGJH010004907">
    <property type="protein sequence ID" value="KAJ3083139.1"/>
    <property type="molecule type" value="Genomic_DNA"/>
</dbReference>
<protein>
    <submittedName>
        <fullName evidence="1">Uncharacterized protein</fullName>
    </submittedName>
</protein>
<accession>A0AAD5SPN1</accession>
<dbReference type="Proteomes" id="UP001211907">
    <property type="component" value="Unassembled WGS sequence"/>
</dbReference>
<gene>
    <name evidence="1" type="ORF">HK100_009519</name>
</gene>
<comment type="caution">
    <text evidence="1">The sequence shown here is derived from an EMBL/GenBank/DDBJ whole genome shotgun (WGS) entry which is preliminary data.</text>
</comment>